<proteinExistence type="predicted"/>
<name>A0AAV1AS28_VICFA</name>
<keyword evidence="3" id="KW-1185">Reference proteome</keyword>
<feature type="transmembrane region" description="Helical" evidence="1">
    <location>
        <begin position="39"/>
        <end position="59"/>
    </location>
</feature>
<dbReference type="Proteomes" id="UP001157006">
    <property type="component" value="Chromosome 5"/>
</dbReference>
<evidence type="ECO:0000256" key="1">
    <source>
        <dbReference type="SAM" id="Phobius"/>
    </source>
</evidence>
<evidence type="ECO:0000313" key="3">
    <source>
        <dbReference type="Proteomes" id="UP001157006"/>
    </source>
</evidence>
<dbReference type="EMBL" id="OX451740">
    <property type="protein sequence ID" value="CAI8613121.1"/>
    <property type="molecule type" value="Genomic_DNA"/>
</dbReference>
<keyword evidence="1" id="KW-1133">Transmembrane helix</keyword>
<keyword evidence="1" id="KW-0812">Transmembrane</keyword>
<sequence length="141" mass="16159">MPPPHECFLLFTYSNNFNLSLSSSFVGYSSPHVFSSQGWILPLMSRICLVAALGQGWIHEVIRAIRRKWKLSFALPPLLALNLTWLLLYIRWWSMRLVALSGPSRKISPLLFIVVDQNNSFHGVEIEMVRTKELMELTDVG</sequence>
<feature type="transmembrane region" description="Helical" evidence="1">
    <location>
        <begin position="71"/>
        <end position="92"/>
    </location>
</feature>
<reference evidence="2 3" key="1">
    <citation type="submission" date="2023-01" db="EMBL/GenBank/DDBJ databases">
        <authorList>
            <person name="Kreplak J."/>
        </authorList>
    </citation>
    <scope>NUCLEOTIDE SEQUENCE [LARGE SCALE GENOMIC DNA]</scope>
</reference>
<dbReference type="AlphaFoldDB" id="A0AAV1AS28"/>
<keyword evidence="1" id="KW-0472">Membrane</keyword>
<evidence type="ECO:0000313" key="2">
    <source>
        <dbReference type="EMBL" id="CAI8613121.1"/>
    </source>
</evidence>
<accession>A0AAV1AS28</accession>
<protein>
    <submittedName>
        <fullName evidence="2">Uncharacterized protein</fullName>
    </submittedName>
</protein>
<organism evidence="2 3">
    <name type="scientific">Vicia faba</name>
    <name type="common">Broad bean</name>
    <name type="synonym">Faba vulgaris</name>
    <dbReference type="NCBI Taxonomy" id="3906"/>
    <lineage>
        <taxon>Eukaryota</taxon>
        <taxon>Viridiplantae</taxon>
        <taxon>Streptophyta</taxon>
        <taxon>Embryophyta</taxon>
        <taxon>Tracheophyta</taxon>
        <taxon>Spermatophyta</taxon>
        <taxon>Magnoliopsida</taxon>
        <taxon>eudicotyledons</taxon>
        <taxon>Gunneridae</taxon>
        <taxon>Pentapetalae</taxon>
        <taxon>rosids</taxon>
        <taxon>fabids</taxon>
        <taxon>Fabales</taxon>
        <taxon>Fabaceae</taxon>
        <taxon>Papilionoideae</taxon>
        <taxon>50 kb inversion clade</taxon>
        <taxon>NPAAA clade</taxon>
        <taxon>Hologalegina</taxon>
        <taxon>IRL clade</taxon>
        <taxon>Fabeae</taxon>
        <taxon>Vicia</taxon>
    </lineage>
</organism>
<gene>
    <name evidence="2" type="ORF">VFH_V066520</name>
</gene>